<dbReference type="EMBL" id="RHHR01000019">
    <property type="protein sequence ID" value="RNB73311.1"/>
    <property type="molecule type" value="Genomic_DNA"/>
</dbReference>
<dbReference type="AlphaFoldDB" id="A0A3M8CCW2"/>
<evidence type="ECO:0000256" key="1">
    <source>
        <dbReference type="SAM" id="Phobius"/>
    </source>
</evidence>
<dbReference type="OrthoDB" id="2468360at2"/>
<organism evidence="2 3">
    <name type="scientific">Brevibacillus invocatus</name>
    <dbReference type="NCBI Taxonomy" id="173959"/>
    <lineage>
        <taxon>Bacteria</taxon>
        <taxon>Bacillati</taxon>
        <taxon>Bacillota</taxon>
        <taxon>Bacilli</taxon>
        <taxon>Bacillales</taxon>
        <taxon>Paenibacillaceae</taxon>
        <taxon>Brevibacillus</taxon>
    </lineage>
</organism>
<keyword evidence="1" id="KW-0812">Transmembrane</keyword>
<feature type="transmembrane region" description="Helical" evidence="1">
    <location>
        <begin position="38"/>
        <end position="58"/>
    </location>
</feature>
<feature type="transmembrane region" description="Helical" evidence="1">
    <location>
        <begin position="70"/>
        <end position="94"/>
    </location>
</feature>
<feature type="transmembrane region" description="Helical" evidence="1">
    <location>
        <begin position="106"/>
        <end position="125"/>
    </location>
</feature>
<gene>
    <name evidence="2" type="ORF">EDM52_12425</name>
</gene>
<keyword evidence="1" id="KW-0472">Membrane</keyword>
<accession>A0A3M8CCW2</accession>
<comment type="caution">
    <text evidence="2">The sequence shown here is derived from an EMBL/GenBank/DDBJ whole genome shotgun (WGS) entry which is preliminary data.</text>
</comment>
<reference evidence="2 3" key="1">
    <citation type="submission" date="2018-10" db="EMBL/GenBank/DDBJ databases">
        <title>Phylogenomics of Brevibacillus.</title>
        <authorList>
            <person name="Dunlap C."/>
        </authorList>
    </citation>
    <scope>NUCLEOTIDE SEQUENCE [LARGE SCALE GENOMIC DNA]</scope>
    <source>
        <strain evidence="2 3">JCM 12215</strain>
    </source>
</reference>
<dbReference type="Pfam" id="PF11255">
    <property type="entry name" value="DUF3054"/>
    <property type="match status" value="1"/>
</dbReference>
<keyword evidence="1" id="KW-1133">Transmembrane helix</keyword>
<dbReference type="InterPro" id="IPR021414">
    <property type="entry name" value="DUF3054"/>
</dbReference>
<proteinExistence type="predicted"/>
<dbReference type="Proteomes" id="UP000282028">
    <property type="component" value="Unassembled WGS sequence"/>
</dbReference>
<keyword evidence="3" id="KW-1185">Reference proteome</keyword>
<dbReference type="RefSeq" id="WP_122909307.1">
    <property type="nucleotide sequence ID" value="NZ_CBCSBE010000012.1"/>
</dbReference>
<protein>
    <submittedName>
        <fullName evidence="2">DUF3054 domain-containing protein</fullName>
    </submittedName>
</protein>
<feature type="transmembrane region" description="Helical" evidence="1">
    <location>
        <begin position="7"/>
        <end position="26"/>
    </location>
</feature>
<dbReference type="PANTHER" id="PTHR35283">
    <property type="entry name" value="T12C22.21 PROTEIN"/>
    <property type="match status" value="1"/>
</dbReference>
<evidence type="ECO:0000313" key="3">
    <source>
        <dbReference type="Proteomes" id="UP000282028"/>
    </source>
</evidence>
<sequence>MRLRISPAGYVLLVGDLVAFWLFIYYGKLLHQLPANFLGILETLMPFLIGWLIAAFVFRSYGRKTYGNGWRLLLSTVLTWTLAAPIGLILRSIWLDAPMTWIFSQVTYLITLAFLLGWRVPYAIIYSMRGRFRRMETRPIK</sequence>
<dbReference type="PANTHER" id="PTHR35283:SF3">
    <property type="entry name" value="T12C22.21 PROTEIN"/>
    <property type="match status" value="1"/>
</dbReference>
<evidence type="ECO:0000313" key="2">
    <source>
        <dbReference type="EMBL" id="RNB73311.1"/>
    </source>
</evidence>
<name>A0A3M8CCW2_9BACL</name>